<protein>
    <submittedName>
        <fullName evidence="1">Uncharacterized protein</fullName>
    </submittedName>
</protein>
<dbReference type="EMBL" id="AUXW01000188">
    <property type="protein sequence ID" value="KKE81334.1"/>
    <property type="molecule type" value="Genomic_DNA"/>
</dbReference>
<reference evidence="1 2" key="1">
    <citation type="journal article" date="2015" name="BMC Genomics">
        <title>Genome mining reveals unlocked bioactive potential of marine Gram-negative bacteria.</title>
        <authorList>
            <person name="Machado H."/>
            <person name="Sonnenschein E.C."/>
            <person name="Melchiorsen J."/>
            <person name="Gram L."/>
        </authorList>
    </citation>
    <scope>NUCLEOTIDE SEQUENCE [LARGE SCALE GENOMIC DNA]</scope>
    <source>
        <strain evidence="1 2">S4054</strain>
    </source>
</reference>
<evidence type="ECO:0000313" key="1">
    <source>
        <dbReference type="EMBL" id="KKE81334.1"/>
    </source>
</evidence>
<proteinExistence type="predicted"/>
<dbReference type="PATRIC" id="fig|1129367.4.peg.4830"/>
<sequence>MSNEVTNKLEFKLCESLPFKQLLQFESDKTVYLGTPFYGYPIFEFNKHIQLKNKILLDSNIFSNIRKNSNRDVIVPLLTQAGHMQAEISHIFAAAELFLNHSKPIDAIQEYYDSLEQNFNLSVPRQDRQAFIRLVTNVLPGISQNIETLQNWLIVAKYIYNRKTGLKKHVIELSELIKYNHLPIFSFIFHTVLVFFHVKENKHLYRREFYKKIQSDMAYRASLQEEIKSLNNVARDIALFMATTEIFYSFDDSINDFSWIASSDPTIGLILQEVCFAEITSIKKLINTNSYSTLNIPKVGLRPSGSSYKDLEPLISQYPPTEEFNTLSRQDSLALKKSRLAVLAQRLLSIRYEESS</sequence>
<organism evidence="1 2">
    <name type="scientific">Pseudoalteromonas luteoviolacea S4054</name>
    <dbReference type="NCBI Taxonomy" id="1129367"/>
    <lineage>
        <taxon>Bacteria</taxon>
        <taxon>Pseudomonadati</taxon>
        <taxon>Pseudomonadota</taxon>
        <taxon>Gammaproteobacteria</taxon>
        <taxon>Alteromonadales</taxon>
        <taxon>Pseudoalteromonadaceae</taxon>
        <taxon>Pseudoalteromonas</taxon>
    </lineage>
</organism>
<accession>A0A0F6A7H2</accession>
<evidence type="ECO:0000313" key="2">
    <source>
        <dbReference type="Proteomes" id="UP000033434"/>
    </source>
</evidence>
<comment type="caution">
    <text evidence="1">The sequence shown here is derived from an EMBL/GenBank/DDBJ whole genome shotgun (WGS) entry which is preliminary data.</text>
</comment>
<dbReference type="RefSeq" id="WP_046358147.1">
    <property type="nucleotide sequence ID" value="NZ_AUXW01000188.1"/>
</dbReference>
<dbReference type="AlphaFoldDB" id="A0A0F6A7H2"/>
<gene>
    <name evidence="1" type="ORF">N479_22625</name>
</gene>
<dbReference type="Proteomes" id="UP000033434">
    <property type="component" value="Unassembled WGS sequence"/>
</dbReference>
<name>A0A0F6A7H2_9GAMM</name>